<reference evidence="5" key="2">
    <citation type="submission" date="2020-09" db="EMBL/GenBank/DDBJ databases">
        <authorList>
            <person name="Sun Q."/>
            <person name="Kim S."/>
        </authorList>
    </citation>
    <scope>NUCLEOTIDE SEQUENCE</scope>
    <source>
        <strain evidence="5">KCTC 12988</strain>
    </source>
</reference>
<dbReference type="InterPro" id="IPR036388">
    <property type="entry name" value="WH-like_DNA-bd_sf"/>
</dbReference>
<keyword evidence="3" id="KW-0804">Transcription</keyword>
<dbReference type="RefSeq" id="WP_189569178.1">
    <property type="nucleotide sequence ID" value="NZ_BMXI01000005.1"/>
</dbReference>
<evidence type="ECO:0000259" key="4">
    <source>
        <dbReference type="Pfam" id="PF07638"/>
    </source>
</evidence>
<keyword evidence="2" id="KW-0731">Sigma factor</keyword>
<evidence type="ECO:0000256" key="2">
    <source>
        <dbReference type="ARBA" id="ARBA00023082"/>
    </source>
</evidence>
<dbReference type="InterPro" id="IPR013325">
    <property type="entry name" value="RNA_pol_sigma_r2"/>
</dbReference>
<keyword evidence="6" id="KW-1185">Reference proteome</keyword>
<name>A0A918TIR4_9BACT</name>
<proteinExistence type="predicted"/>
<dbReference type="SUPFAM" id="SSF88946">
    <property type="entry name" value="Sigma2 domain of RNA polymerase sigma factors"/>
    <property type="match status" value="1"/>
</dbReference>
<dbReference type="PANTHER" id="PTHR43133:SF51">
    <property type="entry name" value="RNA POLYMERASE SIGMA FACTOR"/>
    <property type="match status" value="1"/>
</dbReference>
<dbReference type="InterPro" id="IPR039425">
    <property type="entry name" value="RNA_pol_sigma-70-like"/>
</dbReference>
<dbReference type="Gene3D" id="1.10.1740.10">
    <property type="match status" value="1"/>
</dbReference>
<comment type="caution">
    <text evidence="5">The sequence shown here is derived from an EMBL/GenBank/DDBJ whole genome shotgun (WGS) entry which is preliminary data.</text>
</comment>
<dbReference type="Proteomes" id="UP000644507">
    <property type="component" value="Unassembled WGS sequence"/>
</dbReference>
<keyword evidence="1" id="KW-0805">Transcription regulation</keyword>
<feature type="domain" description="RNA polymerase sigma-70 ECF-like HTH" evidence="4">
    <location>
        <begin position="80"/>
        <end position="206"/>
    </location>
</feature>
<reference evidence="5" key="1">
    <citation type="journal article" date="2014" name="Int. J. Syst. Evol. Microbiol.">
        <title>Complete genome sequence of Corynebacterium casei LMG S-19264T (=DSM 44701T), isolated from a smear-ripened cheese.</title>
        <authorList>
            <consortium name="US DOE Joint Genome Institute (JGI-PGF)"/>
            <person name="Walter F."/>
            <person name="Albersmeier A."/>
            <person name="Kalinowski J."/>
            <person name="Ruckert C."/>
        </authorList>
    </citation>
    <scope>NUCLEOTIDE SEQUENCE</scope>
    <source>
        <strain evidence="5">KCTC 12988</strain>
    </source>
</reference>
<evidence type="ECO:0000256" key="3">
    <source>
        <dbReference type="ARBA" id="ARBA00023163"/>
    </source>
</evidence>
<accession>A0A918TIR4</accession>
<dbReference type="Pfam" id="PF07638">
    <property type="entry name" value="Sigma70_ECF"/>
    <property type="match status" value="1"/>
</dbReference>
<protein>
    <recommendedName>
        <fullName evidence="4">RNA polymerase sigma-70 ECF-like HTH domain-containing protein</fullName>
    </recommendedName>
</protein>
<evidence type="ECO:0000256" key="1">
    <source>
        <dbReference type="ARBA" id="ARBA00023015"/>
    </source>
</evidence>
<dbReference type="Gene3D" id="1.10.10.10">
    <property type="entry name" value="Winged helix-like DNA-binding domain superfamily/Winged helix DNA-binding domain"/>
    <property type="match status" value="1"/>
</dbReference>
<dbReference type="PANTHER" id="PTHR43133">
    <property type="entry name" value="RNA POLYMERASE ECF-TYPE SIGMA FACTO"/>
    <property type="match status" value="1"/>
</dbReference>
<dbReference type="GO" id="GO:0016987">
    <property type="term" value="F:sigma factor activity"/>
    <property type="evidence" value="ECO:0007669"/>
    <property type="project" value="UniProtKB-KW"/>
</dbReference>
<evidence type="ECO:0000313" key="5">
    <source>
        <dbReference type="EMBL" id="GHC50067.1"/>
    </source>
</evidence>
<gene>
    <name evidence="5" type="ORF">GCM10007100_15130</name>
</gene>
<sequence length="242" mass="27607">MPEGRDVFPQTRWSLVLTATSPEEPVAHRALGELCEIYWKPVYAYIRGRGWKAEEAEDLTQEFFACFLERKGIESADESLGKLRAFLLSSVKRFLVDETRKKMAQKRGGGSEQFSMDHGEGERSFSALAANEESPEVLYERAWVRTLIDEVTVKLEAQYVERGKGKEFVALKPSLLREEDALSQRELGWELGMSLAAVKVAVFRLRQRFRELLEKEIAQTVEEGGEVDAEVIWLMGVWKKAS</sequence>
<organism evidence="5 6">
    <name type="scientific">Roseibacillus persicicus</name>
    <dbReference type="NCBI Taxonomy" id="454148"/>
    <lineage>
        <taxon>Bacteria</taxon>
        <taxon>Pseudomonadati</taxon>
        <taxon>Verrucomicrobiota</taxon>
        <taxon>Verrucomicrobiia</taxon>
        <taxon>Verrucomicrobiales</taxon>
        <taxon>Verrucomicrobiaceae</taxon>
        <taxon>Roseibacillus</taxon>
    </lineage>
</organism>
<dbReference type="GO" id="GO:0006352">
    <property type="term" value="P:DNA-templated transcription initiation"/>
    <property type="evidence" value="ECO:0007669"/>
    <property type="project" value="InterPro"/>
</dbReference>
<dbReference type="EMBL" id="BMXI01000005">
    <property type="protein sequence ID" value="GHC50067.1"/>
    <property type="molecule type" value="Genomic_DNA"/>
</dbReference>
<dbReference type="AlphaFoldDB" id="A0A918TIR4"/>
<dbReference type="InterPro" id="IPR053812">
    <property type="entry name" value="HTH_Sigma70_ECF-like"/>
</dbReference>
<evidence type="ECO:0000313" key="6">
    <source>
        <dbReference type="Proteomes" id="UP000644507"/>
    </source>
</evidence>